<comment type="similarity">
    <text evidence="1">Belongs to the ComF/GntX family.</text>
</comment>
<dbReference type="InterPro" id="IPR029057">
    <property type="entry name" value="PRTase-like"/>
</dbReference>
<name>A0A6B2FU52_9LACO</name>
<dbReference type="SUPFAM" id="SSF53271">
    <property type="entry name" value="PRTase-like"/>
    <property type="match status" value="1"/>
</dbReference>
<proteinExistence type="inferred from homology"/>
<evidence type="ECO:0000256" key="1">
    <source>
        <dbReference type="ARBA" id="ARBA00008007"/>
    </source>
</evidence>
<dbReference type="InterPro" id="IPR051910">
    <property type="entry name" value="ComF/GntX_DNA_util-trans"/>
</dbReference>
<organism evidence="2">
    <name type="scientific">Lactobacillus paragasseri</name>
    <dbReference type="NCBI Taxonomy" id="2107999"/>
    <lineage>
        <taxon>Bacteria</taxon>
        <taxon>Bacillati</taxon>
        <taxon>Bacillota</taxon>
        <taxon>Bacilli</taxon>
        <taxon>Lactobacillales</taxon>
        <taxon>Lactobacillaceae</taxon>
        <taxon>Lactobacillus</taxon>
    </lineage>
</organism>
<evidence type="ECO:0000313" key="2">
    <source>
        <dbReference type="EMBL" id="NDJ73697.1"/>
    </source>
</evidence>
<sequence>MSKCLLCKSNFKRQINYEIIFSFVKSKEKYACSDCLQKFVKKKGIVCSGCNKEINKKGLCSDCIKWQQKYAGNILDNKAIYQYNKAFHDLMVQYKRYGDYVLSYVLAELVNSLPKADYYVPIPSSPSHLRKRGFETIASIYQKFVPLTDLLVKADTEKAQGEKNRQERLLTKQTFSAIRNKNVRGKILLLDDIYTTGRTLYHARDAVLEAYPNCKINSFTISR</sequence>
<dbReference type="Gene3D" id="3.40.50.2020">
    <property type="match status" value="1"/>
</dbReference>
<dbReference type="InterPro" id="IPR000836">
    <property type="entry name" value="PRTase_dom"/>
</dbReference>
<dbReference type="PANTHER" id="PTHR47505:SF1">
    <property type="entry name" value="DNA UTILIZATION PROTEIN YHGH"/>
    <property type="match status" value="1"/>
</dbReference>
<reference evidence="2" key="1">
    <citation type="submission" date="2020-01" db="EMBL/GenBank/DDBJ databases">
        <title>Vaginal microbiome of pregnant Indian women: Insights into the genome of dominants Lactobacillus species.</title>
        <authorList>
            <person name="Das B."/>
            <person name="Mehta O."/>
            <person name="Ghosh T.S."/>
            <person name="Kothidar A."/>
            <person name="Gowtham M.R."/>
            <person name="Mitra R."/>
            <person name="Kshetrapal P."/>
            <person name="Wadhwa N."/>
            <person name="Thiruvengadam R."/>
            <person name="Nair G.B."/>
            <person name="Bhatnagar S."/>
            <person name="Das B."/>
        </authorList>
    </citation>
    <scope>NUCLEOTIDE SEQUENCE</scope>
    <source>
        <strain evidence="2">Indica</strain>
    </source>
</reference>
<dbReference type="AlphaFoldDB" id="A0A6B2FU52"/>
<accession>A0A6B2FU52</accession>
<dbReference type="CDD" id="cd06223">
    <property type="entry name" value="PRTases_typeI"/>
    <property type="match status" value="1"/>
</dbReference>
<gene>
    <name evidence="2" type="ORF">GWG61_04100</name>
</gene>
<dbReference type="PANTHER" id="PTHR47505">
    <property type="entry name" value="DNA UTILIZATION PROTEIN YHGH"/>
    <property type="match status" value="1"/>
</dbReference>
<comment type="caution">
    <text evidence="2">The sequence shown here is derived from an EMBL/GenBank/DDBJ whole genome shotgun (WGS) entry which is preliminary data.</text>
</comment>
<dbReference type="EMBL" id="JAADJO010000006">
    <property type="protein sequence ID" value="NDJ73697.1"/>
    <property type="molecule type" value="Genomic_DNA"/>
</dbReference>
<dbReference type="RefSeq" id="WP_162013934.1">
    <property type="nucleotide sequence ID" value="NZ_CAKMAD010000001.1"/>
</dbReference>
<protein>
    <submittedName>
        <fullName evidence="2">ComF family protein</fullName>
    </submittedName>
</protein>